<evidence type="ECO:0000256" key="1">
    <source>
        <dbReference type="SAM" id="Coils"/>
    </source>
</evidence>
<name>A0A919SZV9_9ACTN</name>
<sequence>MTATSDQALGVDEILARAERTYDYVRRASVDGFVPLTVREHFNYDIPVLVSRIQRLTSELEQERRELGRLRLQVRGGEGGNVDPDVQIVEHQGVQLRVIPMDQHDRQCDVRVASAQGTTPEVLHCHFCGFCFLQSEAVARGSDQGQGATRG</sequence>
<reference evidence="2" key="1">
    <citation type="submission" date="2021-03" db="EMBL/GenBank/DDBJ databases">
        <title>Whole genome shotgun sequence of Actinoplanes consettensis NBRC 14913.</title>
        <authorList>
            <person name="Komaki H."/>
            <person name="Tamura T."/>
        </authorList>
    </citation>
    <scope>NUCLEOTIDE SEQUENCE</scope>
    <source>
        <strain evidence="2">NBRC 14913</strain>
    </source>
</reference>
<dbReference type="AlphaFoldDB" id="A0A919SZV9"/>
<dbReference type="EMBL" id="BOQP01000052">
    <property type="protein sequence ID" value="GIM82629.1"/>
    <property type="molecule type" value="Genomic_DNA"/>
</dbReference>
<protein>
    <submittedName>
        <fullName evidence="2">Uncharacterized protein</fullName>
    </submittedName>
</protein>
<dbReference type="Proteomes" id="UP000680865">
    <property type="component" value="Unassembled WGS sequence"/>
</dbReference>
<gene>
    <name evidence="2" type="ORF">Aco04nite_82470</name>
</gene>
<evidence type="ECO:0000313" key="3">
    <source>
        <dbReference type="Proteomes" id="UP000680865"/>
    </source>
</evidence>
<feature type="coiled-coil region" evidence="1">
    <location>
        <begin position="46"/>
        <end position="73"/>
    </location>
</feature>
<accession>A0A919SZV9</accession>
<proteinExistence type="predicted"/>
<evidence type="ECO:0000313" key="2">
    <source>
        <dbReference type="EMBL" id="GIM82629.1"/>
    </source>
</evidence>
<keyword evidence="3" id="KW-1185">Reference proteome</keyword>
<organism evidence="2 3">
    <name type="scientific">Winogradskya consettensis</name>
    <dbReference type="NCBI Taxonomy" id="113560"/>
    <lineage>
        <taxon>Bacteria</taxon>
        <taxon>Bacillati</taxon>
        <taxon>Actinomycetota</taxon>
        <taxon>Actinomycetes</taxon>
        <taxon>Micromonosporales</taxon>
        <taxon>Micromonosporaceae</taxon>
        <taxon>Winogradskya</taxon>
    </lineage>
</organism>
<comment type="caution">
    <text evidence="2">The sequence shown here is derived from an EMBL/GenBank/DDBJ whole genome shotgun (WGS) entry which is preliminary data.</text>
</comment>
<dbReference type="RefSeq" id="WP_213002616.1">
    <property type="nucleotide sequence ID" value="NZ_BAAATW010000006.1"/>
</dbReference>
<keyword evidence="1" id="KW-0175">Coiled coil</keyword>